<feature type="domain" description="Bacterial repeat" evidence="4">
    <location>
        <begin position="254"/>
        <end position="306"/>
    </location>
</feature>
<feature type="compositionally biased region" description="Basic and acidic residues" evidence="2">
    <location>
        <begin position="408"/>
        <end position="419"/>
    </location>
</feature>
<dbReference type="GO" id="GO:0030313">
    <property type="term" value="C:cell envelope"/>
    <property type="evidence" value="ECO:0007669"/>
    <property type="project" value="UniProtKB-SubCell"/>
</dbReference>
<evidence type="ECO:0000313" key="5">
    <source>
        <dbReference type="EMBL" id="QTA83472.1"/>
    </source>
</evidence>
<feature type="region of interest" description="Disordered" evidence="2">
    <location>
        <begin position="403"/>
        <end position="453"/>
    </location>
</feature>
<dbReference type="Gene3D" id="2.60.40.680">
    <property type="match status" value="1"/>
</dbReference>
<dbReference type="SUPFAM" id="SSF49384">
    <property type="entry name" value="Carbohydrate-binding domain"/>
    <property type="match status" value="1"/>
</dbReference>
<feature type="domain" description="Bacterial repeat" evidence="4">
    <location>
        <begin position="327"/>
        <end position="366"/>
    </location>
</feature>
<sequence>MKKYLYLIILFVICTSNSFALSIALSPQNTDLSAGEKFQVDVIIENASDIGGFQFNILYDPGVVEIQAPEDILLGDFIKSTDGTFSTLGPVIDNNSGKITFGAFTFGVKTGAEGSGTLASVKFTVKNIQNSYLNLENVQLAAMTDGSSLVPDSIENAVLNDGTAEPDPVIPAPIYTIIFNADENGTIEGNTAQSAKQGSSTSPVKAVPSQGYSFTGWTGDYTGNENPLTVSNITDDMKITANFEQETIISPVKYKINFTSQGNGIIEGSTEQYIEKSAESEPVKAVPDEGYYFSGWTGDYTGTENPLVIKNISSDMDIKADFMIKTYTIKVSAGTGGSITPADNAEVEHGGNAEFTITPEQGYKIEDVLIDNESAGAVTSWVFEQINQDHAVEAFFVLETVTDSDDNDSNKDDIVKPSDETAAPAEPEPAEPETKDSGNDGGGGGSCFIGSLG</sequence>
<dbReference type="InterPro" id="IPR044060">
    <property type="entry name" value="Bacterial_rp_domain"/>
</dbReference>
<feature type="domain" description="Bacterial repeat" evidence="4">
    <location>
        <begin position="175"/>
        <end position="246"/>
    </location>
</feature>
<comment type="subcellular location">
    <subcellularLocation>
        <location evidence="1">Cell envelope</location>
    </subcellularLocation>
</comment>
<evidence type="ECO:0000256" key="2">
    <source>
        <dbReference type="SAM" id="MobiDB-lite"/>
    </source>
</evidence>
<reference evidence="5" key="1">
    <citation type="journal article" date="2021" name="Microb. Physiol.">
        <title>Proteogenomic Insights into the Physiology of Marine, Sulfate-Reducing, Filamentous Desulfonema limicola and Desulfonema magnum.</title>
        <authorList>
            <person name="Schnaars V."/>
            <person name="Wohlbrand L."/>
            <person name="Scheve S."/>
            <person name="Hinrichs C."/>
            <person name="Reinhardt R."/>
            <person name="Rabus R."/>
        </authorList>
    </citation>
    <scope>NUCLEOTIDE SEQUENCE</scope>
    <source>
        <strain evidence="5">5ac10</strain>
    </source>
</reference>
<dbReference type="Pfam" id="PF18998">
    <property type="entry name" value="Flg_new_2"/>
    <property type="match status" value="3"/>
</dbReference>
<dbReference type="KEGG" id="dli:dnl_58820"/>
<evidence type="ECO:0000256" key="1">
    <source>
        <dbReference type="ARBA" id="ARBA00004196"/>
    </source>
</evidence>
<feature type="signal peptide" evidence="3">
    <location>
        <begin position="1"/>
        <end position="20"/>
    </location>
</feature>
<dbReference type="RefSeq" id="WP_207689322.1">
    <property type="nucleotide sequence ID" value="NZ_CP061799.1"/>
</dbReference>
<dbReference type="CDD" id="cd08547">
    <property type="entry name" value="Type_II_cohesin"/>
    <property type="match status" value="1"/>
</dbReference>
<dbReference type="NCBIfam" id="TIGR02543">
    <property type="entry name" value="List_Bact_rpt"/>
    <property type="match status" value="1"/>
</dbReference>
<keyword evidence="3" id="KW-0732">Signal</keyword>
<dbReference type="Gene3D" id="2.60.40.4270">
    <property type="entry name" value="Listeria-Bacteroides repeat domain"/>
    <property type="match status" value="1"/>
</dbReference>
<name>A0A975GJI9_9BACT</name>
<gene>
    <name evidence="5" type="ORF">dnl_58820</name>
</gene>
<dbReference type="InterPro" id="IPR042229">
    <property type="entry name" value="Listeria/Bacterioides_rpt_sf"/>
</dbReference>
<evidence type="ECO:0000313" key="6">
    <source>
        <dbReference type="Proteomes" id="UP000663720"/>
    </source>
</evidence>
<dbReference type="AlphaFoldDB" id="A0A975GJI9"/>
<dbReference type="Proteomes" id="UP000663720">
    <property type="component" value="Chromosome"/>
</dbReference>
<dbReference type="InterPro" id="IPR008965">
    <property type="entry name" value="CBM2/CBM3_carb-bd_dom_sf"/>
</dbReference>
<dbReference type="GO" id="GO:0030246">
    <property type="term" value="F:carbohydrate binding"/>
    <property type="evidence" value="ECO:0007669"/>
    <property type="project" value="InterPro"/>
</dbReference>
<evidence type="ECO:0000259" key="4">
    <source>
        <dbReference type="Pfam" id="PF18998"/>
    </source>
</evidence>
<feature type="chain" id="PRO_5037007978" evidence="3">
    <location>
        <begin position="21"/>
        <end position="453"/>
    </location>
</feature>
<feature type="compositionally biased region" description="Gly residues" evidence="2">
    <location>
        <begin position="439"/>
        <end position="453"/>
    </location>
</feature>
<accession>A0A975GJI9</accession>
<organism evidence="5 6">
    <name type="scientific">Desulfonema limicola</name>
    <dbReference type="NCBI Taxonomy" id="45656"/>
    <lineage>
        <taxon>Bacteria</taxon>
        <taxon>Pseudomonadati</taxon>
        <taxon>Thermodesulfobacteriota</taxon>
        <taxon>Desulfobacteria</taxon>
        <taxon>Desulfobacterales</taxon>
        <taxon>Desulfococcaceae</taxon>
        <taxon>Desulfonema</taxon>
    </lineage>
</organism>
<protein>
    <submittedName>
        <fullName evidence="5">Listeria-Bacteroides repeat domain-containing protein</fullName>
    </submittedName>
</protein>
<keyword evidence="6" id="KW-1185">Reference proteome</keyword>
<dbReference type="EMBL" id="CP061799">
    <property type="protein sequence ID" value="QTA83472.1"/>
    <property type="molecule type" value="Genomic_DNA"/>
</dbReference>
<proteinExistence type="predicted"/>
<dbReference type="InterPro" id="IPR013378">
    <property type="entry name" value="InlB-like_B-rpt"/>
</dbReference>
<evidence type="ECO:0000256" key="3">
    <source>
        <dbReference type="SAM" id="SignalP"/>
    </source>
</evidence>